<gene>
    <name evidence="2" type="ORF">KXJ70_15475</name>
</gene>
<proteinExistence type="predicted"/>
<dbReference type="InterPro" id="IPR037401">
    <property type="entry name" value="SnoaL-like"/>
</dbReference>
<accession>A0ABS6VV30</accession>
<name>A0ABS6VV30_9GAMM</name>
<dbReference type="Pfam" id="PF13577">
    <property type="entry name" value="SnoaL_4"/>
    <property type="match status" value="1"/>
</dbReference>
<evidence type="ECO:0000313" key="3">
    <source>
        <dbReference type="Proteomes" id="UP001166291"/>
    </source>
</evidence>
<dbReference type="EMBL" id="JAHWDQ010000004">
    <property type="protein sequence ID" value="MBW2942195.1"/>
    <property type="molecule type" value="Genomic_DNA"/>
</dbReference>
<evidence type="ECO:0000313" key="2">
    <source>
        <dbReference type="EMBL" id="MBW2942195.1"/>
    </source>
</evidence>
<reference evidence="2" key="1">
    <citation type="submission" date="2021-07" db="EMBL/GenBank/DDBJ databases">
        <title>Zhongshania sp. CAU 1632 isolated from seawater.</title>
        <authorList>
            <person name="Kim W."/>
        </authorList>
    </citation>
    <scope>NUCLEOTIDE SEQUENCE</scope>
    <source>
        <strain evidence="2">CAU 1632</strain>
    </source>
</reference>
<dbReference type="RefSeq" id="WP_219044432.1">
    <property type="nucleotide sequence ID" value="NZ_JAHWDQ010000004.1"/>
</dbReference>
<feature type="domain" description="SnoaL-like" evidence="1">
    <location>
        <begin position="9"/>
        <end position="133"/>
    </location>
</feature>
<dbReference type="Proteomes" id="UP001166291">
    <property type="component" value="Unassembled WGS sequence"/>
</dbReference>
<protein>
    <submittedName>
        <fullName evidence="2">Nuclear transport factor 2 family protein</fullName>
    </submittedName>
</protein>
<sequence length="166" mass="18807">MSDLALRVERLEAESAIKSLKYRYLNACDEKCPDQILACFLPGKINIDFGHIGQFSSREDFVDVYKALANHDHIVDMHHAQNPAVKVLDSDRASAKIPLRFLSINTKDKTRVQIGGYYSDEYRRVDGHWLISASRFTVTLVEMQDFSSNQTVVTYAGNKMPHLAAD</sequence>
<organism evidence="2 3">
    <name type="scientific">Zhongshania aquimaris</name>
    <dbReference type="NCBI Taxonomy" id="2857107"/>
    <lineage>
        <taxon>Bacteria</taxon>
        <taxon>Pseudomonadati</taxon>
        <taxon>Pseudomonadota</taxon>
        <taxon>Gammaproteobacteria</taxon>
        <taxon>Cellvibrionales</taxon>
        <taxon>Spongiibacteraceae</taxon>
        <taxon>Zhongshania</taxon>
    </lineage>
</organism>
<comment type="caution">
    <text evidence="2">The sequence shown here is derived from an EMBL/GenBank/DDBJ whole genome shotgun (WGS) entry which is preliminary data.</text>
</comment>
<keyword evidence="3" id="KW-1185">Reference proteome</keyword>
<evidence type="ECO:0000259" key="1">
    <source>
        <dbReference type="Pfam" id="PF13577"/>
    </source>
</evidence>